<evidence type="ECO:0000256" key="1">
    <source>
        <dbReference type="SAM" id="MobiDB-lite"/>
    </source>
</evidence>
<evidence type="ECO:0000313" key="3">
    <source>
        <dbReference type="Proteomes" id="UP000189810"/>
    </source>
</evidence>
<feature type="compositionally biased region" description="Basic and acidic residues" evidence="1">
    <location>
        <begin position="39"/>
        <end position="48"/>
    </location>
</feature>
<name>A0A1M6R566_9AQUI</name>
<feature type="region of interest" description="Disordered" evidence="1">
    <location>
        <begin position="16"/>
        <end position="48"/>
    </location>
</feature>
<reference evidence="2 3" key="1">
    <citation type="submission" date="2016-11" db="EMBL/GenBank/DDBJ databases">
        <authorList>
            <person name="Jaros S."/>
            <person name="Januszkiewicz K."/>
            <person name="Wedrychowicz H."/>
        </authorList>
    </citation>
    <scope>NUCLEOTIDE SEQUENCE [LARGE SCALE GENOMIC DNA]</scope>
    <source>
        <strain evidence="2 3">DSM 19557</strain>
    </source>
</reference>
<dbReference type="Proteomes" id="UP000189810">
    <property type="component" value="Chromosome I"/>
</dbReference>
<gene>
    <name evidence="2" type="ORF">SAMN05444391_0517</name>
</gene>
<proteinExistence type="predicted"/>
<protein>
    <submittedName>
        <fullName evidence="2">Uncharacterized protein</fullName>
    </submittedName>
</protein>
<keyword evidence="3" id="KW-1185">Reference proteome</keyword>
<organism evidence="2 3">
    <name type="scientific">Thermocrinis minervae</name>
    <dbReference type="NCBI Taxonomy" id="381751"/>
    <lineage>
        <taxon>Bacteria</taxon>
        <taxon>Pseudomonadati</taxon>
        <taxon>Aquificota</taxon>
        <taxon>Aquificia</taxon>
        <taxon>Aquificales</taxon>
        <taxon>Aquificaceae</taxon>
        <taxon>Thermocrinis</taxon>
    </lineage>
</organism>
<dbReference type="RefSeq" id="WP_154021724.1">
    <property type="nucleotide sequence ID" value="NZ_LT670846.1"/>
</dbReference>
<dbReference type="AlphaFoldDB" id="A0A1M6R566"/>
<sequence length="48" mass="5662">MNTTITKLPAHKLPVLVDDVKHQKTKNHKKEKVQKKVHKENSSKRFSR</sequence>
<feature type="compositionally biased region" description="Basic residues" evidence="1">
    <location>
        <begin position="23"/>
        <end position="38"/>
    </location>
</feature>
<evidence type="ECO:0000313" key="2">
    <source>
        <dbReference type="EMBL" id="SHK27594.1"/>
    </source>
</evidence>
<accession>A0A1M6R566</accession>
<dbReference type="EMBL" id="LT670846">
    <property type="protein sequence ID" value="SHK27594.1"/>
    <property type="molecule type" value="Genomic_DNA"/>
</dbReference>